<reference evidence="3 4" key="1">
    <citation type="journal article" date="2011" name="Int. J. Syst. Evol. Microbiol.">
        <title>Description of Undibacterium oligocarboniphilum sp. nov., isolated from purified water, and Undibacterium pigrum strain CCUG 49012 as the type strain of Undibacterium parvum sp. nov., and emended descriptions of the genus Undibacterium and the species Undibacterium pigrum.</title>
        <authorList>
            <person name="Eder W."/>
            <person name="Wanner G."/>
            <person name="Ludwig W."/>
            <person name="Busse H.J."/>
            <person name="Ziemke-Kageler F."/>
            <person name="Lang E."/>
        </authorList>
    </citation>
    <scope>NUCLEOTIDE SEQUENCE [LARGE SCALE GENOMIC DNA]</scope>
    <source>
        <strain evidence="3 4">DSM 23061</strain>
    </source>
</reference>
<sequence>MTETTPHPNNNEDLNLRIARRISGLRAERGMSLEALASKCHVSRSMISLIERGESSPTAVVLDKLAFGLGVTLASLFEEPQDAASPLVRRAEQLLWTDPQSGYVRRNISPPHFRSPLQIVEVLFPAGATVSYQAGQRDSGIPQQIWLLEGSMEISSGGIHYSLQAGDCLAMQEHHEIVYHNSSALPARYLVVINSDFSQPTRR</sequence>
<dbReference type="GO" id="GO:0005829">
    <property type="term" value="C:cytosol"/>
    <property type="evidence" value="ECO:0007669"/>
    <property type="project" value="TreeGrafter"/>
</dbReference>
<dbReference type="InterPro" id="IPR011051">
    <property type="entry name" value="RmlC_Cupin_sf"/>
</dbReference>
<evidence type="ECO:0000313" key="4">
    <source>
        <dbReference type="Proteomes" id="UP000275663"/>
    </source>
</evidence>
<name>A0A3S9HIM1_9BURK</name>
<dbReference type="SMART" id="SM00530">
    <property type="entry name" value="HTH_XRE"/>
    <property type="match status" value="1"/>
</dbReference>
<evidence type="ECO:0000313" key="3">
    <source>
        <dbReference type="EMBL" id="AZP11957.1"/>
    </source>
</evidence>
<dbReference type="InterPro" id="IPR001387">
    <property type="entry name" value="Cro/C1-type_HTH"/>
</dbReference>
<evidence type="ECO:0000256" key="1">
    <source>
        <dbReference type="ARBA" id="ARBA00023125"/>
    </source>
</evidence>
<dbReference type="GO" id="GO:0003677">
    <property type="term" value="F:DNA binding"/>
    <property type="evidence" value="ECO:0007669"/>
    <property type="project" value="UniProtKB-KW"/>
</dbReference>
<dbReference type="KEGG" id="upv:EJN92_08015"/>
<dbReference type="GO" id="GO:0003700">
    <property type="term" value="F:DNA-binding transcription factor activity"/>
    <property type="evidence" value="ECO:0007669"/>
    <property type="project" value="TreeGrafter"/>
</dbReference>
<proteinExistence type="predicted"/>
<dbReference type="Pfam" id="PF01381">
    <property type="entry name" value="HTH_3"/>
    <property type="match status" value="1"/>
</dbReference>
<dbReference type="InterPro" id="IPR014710">
    <property type="entry name" value="RmlC-like_jellyroll"/>
</dbReference>
<accession>A0A3S9HIM1</accession>
<dbReference type="CDD" id="cd02209">
    <property type="entry name" value="cupin_XRE_C"/>
    <property type="match status" value="1"/>
</dbReference>
<dbReference type="PANTHER" id="PTHR46797">
    <property type="entry name" value="HTH-TYPE TRANSCRIPTIONAL REGULATOR"/>
    <property type="match status" value="1"/>
</dbReference>
<organism evidence="3 4">
    <name type="scientific">Undibacterium parvum</name>
    <dbReference type="NCBI Taxonomy" id="401471"/>
    <lineage>
        <taxon>Bacteria</taxon>
        <taxon>Pseudomonadati</taxon>
        <taxon>Pseudomonadota</taxon>
        <taxon>Betaproteobacteria</taxon>
        <taxon>Burkholderiales</taxon>
        <taxon>Oxalobacteraceae</taxon>
        <taxon>Undibacterium</taxon>
    </lineage>
</organism>
<dbReference type="SUPFAM" id="SSF47413">
    <property type="entry name" value="lambda repressor-like DNA-binding domains"/>
    <property type="match status" value="1"/>
</dbReference>
<dbReference type="OrthoDB" id="73827at2"/>
<dbReference type="Gene3D" id="2.60.120.10">
    <property type="entry name" value="Jelly Rolls"/>
    <property type="match status" value="1"/>
</dbReference>
<dbReference type="Gene3D" id="1.10.260.40">
    <property type="entry name" value="lambda repressor-like DNA-binding domains"/>
    <property type="match status" value="1"/>
</dbReference>
<dbReference type="InterPro" id="IPR010982">
    <property type="entry name" value="Lambda_DNA-bd_dom_sf"/>
</dbReference>
<evidence type="ECO:0000259" key="2">
    <source>
        <dbReference type="PROSITE" id="PS50943"/>
    </source>
</evidence>
<dbReference type="SUPFAM" id="SSF51182">
    <property type="entry name" value="RmlC-like cupins"/>
    <property type="match status" value="1"/>
</dbReference>
<dbReference type="PANTHER" id="PTHR46797:SF10">
    <property type="entry name" value="BLR1115 PROTEIN"/>
    <property type="match status" value="1"/>
</dbReference>
<dbReference type="Proteomes" id="UP000275663">
    <property type="component" value="Chromosome"/>
</dbReference>
<dbReference type="InterPro" id="IPR050807">
    <property type="entry name" value="TransReg_Diox_bact_type"/>
</dbReference>
<dbReference type="AlphaFoldDB" id="A0A3S9HIM1"/>
<keyword evidence="1" id="KW-0238">DNA-binding</keyword>
<dbReference type="EMBL" id="CP034464">
    <property type="protein sequence ID" value="AZP11957.1"/>
    <property type="molecule type" value="Genomic_DNA"/>
</dbReference>
<dbReference type="PROSITE" id="PS50943">
    <property type="entry name" value="HTH_CROC1"/>
    <property type="match status" value="1"/>
</dbReference>
<dbReference type="RefSeq" id="WP_126127339.1">
    <property type="nucleotide sequence ID" value="NZ_CP034464.1"/>
</dbReference>
<dbReference type="CDD" id="cd00093">
    <property type="entry name" value="HTH_XRE"/>
    <property type="match status" value="1"/>
</dbReference>
<feature type="domain" description="HTH cro/C1-type" evidence="2">
    <location>
        <begin position="22"/>
        <end position="76"/>
    </location>
</feature>
<gene>
    <name evidence="3" type="ORF">EJN92_08015</name>
</gene>
<protein>
    <submittedName>
        <fullName evidence="3">XRE family transcriptional regulator</fullName>
    </submittedName>
</protein>
<keyword evidence="4" id="KW-1185">Reference proteome</keyword>